<evidence type="ECO:0000259" key="7">
    <source>
        <dbReference type="Pfam" id="PF02272"/>
    </source>
</evidence>
<dbReference type="NCBIfam" id="TIGR00644">
    <property type="entry name" value="recJ"/>
    <property type="match status" value="1"/>
</dbReference>
<dbReference type="GO" id="GO:0003676">
    <property type="term" value="F:nucleic acid binding"/>
    <property type="evidence" value="ECO:0007669"/>
    <property type="project" value="InterPro"/>
</dbReference>
<feature type="domain" description="DDH" evidence="6">
    <location>
        <begin position="79"/>
        <end position="236"/>
    </location>
</feature>
<dbReference type="PANTHER" id="PTHR30255">
    <property type="entry name" value="SINGLE-STRANDED-DNA-SPECIFIC EXONUCLEASE RECJ"/>
    <property type="match status" value="1"/>
</dbReference>
<dbReference type="InterPro" id="IPR041122">
    <property type="entry name" value="RecJ_OB"/>
</dbReference>
<evidence type="ECO:0000256" key="1">
    <source>
        <dbReference type="ARBA" id="ARBA00005915"/>
    </source>
</evidence>
<dbReference type="Pfam" id="PF17768">
    <property type="entry name" value="RecJ_OB"/>
    <property type="match status" value="1"/>
</dbReference>
<dbReference type="InterPro" id="IPR001667">
    <property type="entry name" value="DDH_dom"/>
</dbReference>
<proteinExistence type="inferred from homology"/>
<dbReference type="PANTHER" id="PTHR30255:SF2">
    <property type="entry name" value="SINGLE-STRANDED-DNA-SPECIFIC EXONUCLEASE RECJ"/>
    <property type="match status" value="1"/>
</dbReference>
<dbReference type="InterPro" id="IPR038763">
    <property type="entry name" value="DHH_sf"/>
</dbReference>
<keyword evidence="5 9" id="KW-0269">Exonuclease</keyword>
<evidence type="ECO:0000256" key="2">
    <source>
        <dbReference type="ARBA" id="ARBA00019841"/>
    </source>
</evidence>
<dbReference type="GO" id="GO:0008409">
    <property type="term" value="F:5'-3' exonuclease activity"/>
    <property type="evidence" value="ECO:0007669"/>
    <property type="project" value="InterPro"/>
</dbReference>
<organism evidence="9">
    <name type="scientific">Oceaniferula spumae</name>
    <dbReference type="NCBI Taxonomy" id="2979115"/>
    <lineage>
        <taxon>Bacteria</taxon>
        <taxon>Pseudomonadati</taxon>
        <taxon>Verrucomicrobiota</taxon>
        <taxon>Verrucomicrobiia</taxon>
        <taxon>Verrucomicrobiales</taxon>
        <taxon>Verrucomicrobiaceae</taxon>
        <taxon>Oceaniferula</taxon>
    </lineage>
</organism>
<evidence type="ECO:0000256" key="5">
    <source>
        <dbReference type="ARBA" id="ARBA00022839"/>
    </source>
</evidence>
<sequence length="572" mass="63469">MSHKQSQWILAEVPEIPPDVDDRIPEILVRMMCQRGVEIQQMERFLHPRLKDLNDPFLLPDMKAAVDRILQAVDLGQEVCVYGDYDVDGITSVTLLTRVLRAYGVSTRSFIPRRGPEGYGLNEAALKRCMEDGPKPDLLVTVDCGTASLSEIELLTSQGVDVIVVDHHEPPPQGQPECVAVVNPKCASLVPEQTGEAFDYLCAAGVVFKLAHALLKTRMVDTFDLKEHLDLVALATVADIVPLVDENRLLVRHGLKFLAKTKNEGLKALMEVAQVKGPLTSADVGFRIGPRINAAGRMDRPEDALATLTTADRAEAISLANTLDGHNRTRQGEELRIHKDALKRLETECDPNDPVIVLGSRDWHPGVVGIVASRMMRRFHKPAFIIAIDEHGLGKGSGRSIGGVSLMDAINANRDLLEAGGGHAMAAGISVHEDKIDAFRKGFADYVTSNVSEDDRKPRLHLDAEIDFPALSLDFLKSYELLQPFGASNPEPLFMTREVWLTEPPQELKNHHLRLSMKQKECWKNAMFFGAGQRDLPEQPWDIAFTINRNVFRGRTSLQIVIQDVRAHQKSD</sequence>
<dbReference type="KEGG" id="osu:NT6N_25650"/>
<keyword evidence="4" id="KW-0378">Hydrolase</keyword>
<dbReference type="GO" id="GO:0006310">
    <property type="term" value="P:DNA recombination"/>
    <property type="evidence" value="ECO:0007669"/>
    <property type="project" value="InterPro"/>
</dbReference>
<dbReference type="Pfam" id="PF01368">
    <property type="entry name" value="DHH"/>
    <property type="match status" value="1"/>
</dbReference>
<feature type="domain" description="DHHA1" evidence="7">
    <location>
        <begin position="353"/>
        <end position="447"/>
    </location>
</feature>
<protein>
    <recommendedName>
        <fullName evidence="2">Single-stranded-DNA-specific exonuclease RecJ</fullName>
    </recommendedName>
</protein>
<feature type="domain" description="RecJ OB" evidence="8">
    <location>
        <begin position="462"/>
        <end position="564"/>
    </location>
</feature>
<name>A0AAT9FND1_9BACT</name>
<gene>
    <name evidence="9" type="primary">recJ</name>
    <name evidence="9" type="ORF">NT6N_25650</name>
</gene>
<dbReference type="InterPro" id="IPR003156">
    <property type="entry name" value="DHHA1_dom"/>
</dbReference>
<dbReference type="Gene3D" id="3.90.1640.30">
    <property type="match status" value="1"/>
</dbReference>
<comment type="similarity">
    <text evidence="1">Belongs to the RecJ family.</text>
</comment>
<evidence type="ECO:0000256" key="3">
    <source>
        <dbReference type="ARBA" id="ARBA00022722"/>
    </source>
</evidence>
<dbReference type="GO" id="GO:0006281">
    <property type="term" value="P:DNA repair"/>
    <property type="evidence" value="ECO:0007669"/>
    <property type="project" value="InterPro"/>
</dbReference>
<dbReference type="SUPFAM" id="SSF64182">
    <property type="entry name" value="DHH phosphoesterases"/>
    <property type="match status" value="1"/>
</dbReference>
<dbReference type="InterPro" id="IPR004610">
    <property type="entry name" value="RecJ"/>
</dbReference>
<evidence type="ECO:0000259" key="8">
    <source>
        <dbReference type="Pfam" id="PF17768"/>
    </source>
</evidence>
<evidence type="ECO:0000256" key="4">
    <source>
        <dbReference type="ARBA" id="ARBA00022801"/>
    </source>
</evidence>
<dbReference type="Pfam" id="PF02272">
    <property type="entry name" value="DHHA1"/>
    <property type="match status" value="1"/>
</dbReference>
<reference evidence="9" key="1">
    <citation type="submission" date="2024-07" db="EMBL/GenBank/DDBJ databases">
        <title>Complete genome sequence of Verrucomicrobiaceae bacterium NT6N.</title>
        <authorList>
            <person name="Huang C."/>
            <person name="Takami H."/>
            <person name="Hamasaki K."/>
        </authorList>
    </citation>
    <scope>NUCLEOTIDE SEQUENCE</scope>
    <source>
        <strain evidence="9">NT6N</strain>
    </source>
</reference>
<evidence type="ECO:0000259" key="6">
    <source>
        <dbReference type="Pfam" id="PF01368"/>
    </source>
</evidence>
<dbReference type="AlphaFoldDB" id="A0AAT9FND1"/>
<evidence type="ECO:0000313" key="9">
    <source>
        <dbReference type="EMBL" id="BDS07525.1"/>
    </source>
</evidence>
<dbReference type="EMBL" id="AP026866">
    <property type="protein sequence ID" value="BDS07525.1"/>
    <property type="molecule type" value="Genomic_DNA"/>
</dbReference>
<dbReference type="Gene3D" id="3.10.310.30">
    <property type="match status" value="1"/>
</dbReference>
<accession>A0AAT9FND1</accession>
<keyword evidence="3" id="KW-0540">Nuclease</keyword>
<dbReference type="InterPro" id="IPR051673">
    <property type="entry name" value="SSDNA_exonuclease_RecJ"/>
</dbReference>